<name>A0A0V0SYD2_9BILA</name>
<reference evidence="1 2" key="1">
    <citation type="submission" date="2015-01" db="EMBL/GenBank/DDBJ databases">
        <title>Evolution of Trichinella species and genotypes.</title>
        <authorList>
            <person name="Korhonen P.K."/>
            <person name="Edoardo P."/>
            <person name="Giuseppe L.R."/>
            <person name="Gasser R.B."/>
        </authorList>
    </citation>
    <scope>NUCLEOTIDE SEQUENCE [LARGE SCALE GENOMIC DNA]</scope>
    <source>
        <strain evidence="1">ISS417</strain>
    </source>
</reference>
<dbReference type="AlphaFoldDB" id="A0A0V0SYD2"/>
<sequence length="38" mass="4609">MSNYWAYTWYLFEYLEESIMQAIVGQLKVCKFLITGIR</sequence>
<keyword evidence="2" id="KW-1185">Reference proteome</keyword>
<proteinExistence type="predicted"/>
<accession>A0A0V0SYD2</accession>
<evidence type="ECO:0000313" key="1">
    <source>
        <dbReference type="EMBL" id="KRX31887.1"/>
    </source>
</evidence>
<dbReference type="EMBL" id="JYDJ01001504">
    <property type="protein sequence ID" value="KRX31887.1"/>
    <property type="molecule type" value="Genomic_DNA"/>
</dbReference>
<gene>
    <name evidence="1" type="ORF">T05_312</name>
</gene>
<evidence type="ECO:0000313" key="2">
    <source>
        <dbReference type="Proteomes" id="UP000055048"/>
    </source>
</evidence>
<dbReference type="Proteomes" id="UP000055048">
    <property type="component" value="Unassembled WGS sequence"/>
</dbReference>
<organism evidence="1 2">
    <name type="scientific">Trichinella murrelli</name>
    <dbReference type="NCBI Taxonomy" id="144512"/>
    <lineage>
        <taxon>Eukaryota</taxon>
        <taxon>Metazoa</taxon>
        <taxon>Ecdysozoa</taxon>
        <taxon>Nematoda</taxon>
        <taxon>Enoplea</taxon>
        <taxon>Dorylaimia</taxon>
        <taxon>Trichinellida</taxon>
        <taxon>Trichinellidae</taxon>
        <taxon>Trichinella</taxon>
    </lineage>
</organism>
<protein>
    <submittedName>
        <fullName evidence="1">Uncharacterized protein</fullName>
    </submittedName>
</protein>
<comment type="caution">
    <text evidence="1">The sequence shown here is derived from an EMBL/GenBank/DDBJ whole genome shotgun (WGS) entry which is preliminary data.</text>
</comment>